<name>A0A2I4GXT5_JUGRE</name>
<dbReference type="AlphaFoldDB" id="A0A2I4GXT5"/>
<dbReference type="PANTHER" id="PTHR33710">
    <property type="entry name" value="BNAC02G09200D PROTEIN"/>
    <property type="match status" value="1"/>
</dbReference>
<gene>
    <name evidence="2" type="primary">LOC109011829</name>
</gene>
<organism evidence="1 2">
    <name type="scientific">Juglans regia</name>
    <name type="common">English walnut</name>
    <dbReference type="NCBI Taxonomy" id="51240"/>
    <lineage>
        <taxon>Eukaryota</taxon>
        <taxon>Viridiplantae</taxon>
        <taxon>Streptophyta</taxon>
        <taxon>Embryophyta</taxon>
        <taxon>Tracheophyta</taxon>
        <taxon>Spermatophyta</taxon>
        <taxon>Magnoliopsida</taxon>
        <taxon>eudicotyledons</taxon>
        <taxon>Gunneridae</taxon>
        <taxon>Pentapetalae</taxon>
        <taxon>rosids</taxon>
        <taxon>fabids</taxon>
        <taxon>Fagales</taxon>
        <taxon>Juglandaceae</taxon>
        <taxon>Juglans</taxon>
    </lineage>
</organism>
<keyword evidence="1" id="KW-1185">Reference proteome</keyword>
<dbReference type="KEGG" id="jre:109011829"/>
<dbReference type="Proteomes" id="UP000235220">
    <property type="component" value="Chromosome 5"/>
</dbReference>
<protein>
    <submittedName>
        <fullName evidence="2">Uncharacterized protein LOC109011829</fullName>
    </submittedName>
</protein>
<evidence type="ECO:0000313" key="1">
    <source>
        <dbReference type="Proteomes" id="UP000235220"/>
    </source>
</evidence>
<dbReference type="GeneID" id="109011829"/>
<accession>A0A2I4GXT5</accession>
<sequence>MEAFRQTLAYYGLGDLGFEGSLFTWCNNIEGPNFTRERLDRGLANCAWQDLFYSNSVSILPTICSDNNPLLISSSSFTPSFIKNKRVFRYEASWAKQEGCEFVIKRAWHGSLQSGSKADVTRRGLERCRFQLREWYNWIRNSHQQDLNTETELLRSLQASNSGLDNDQIRIVQKELDVSLEAMDLKWRQRAKQRWLKDGDRNTKFFHKCASIRKQKNFIQKLQTDLGQTLTNSDDIGSEFQSAFRDLFTTSNPTALDSLLENYRPTVTQEMNSSLTKAYFREEIELASFM</sequence>
<proteinExistence type="predicted"/>
<dbReference type="OrthoDB" id="1935089at2759"/>
<dbReference type="PANTHER" id="PTHR33710:SF77">
    <property type="entry name" value="DNASE I-LIKE SUPERFAMILY PROTEIN"/>
    <property type="match status" value="1"/>
</dbReference>
<dbReference type="RefSeq" id="XP_018848715.1">
    <property type="nucleotide sequence ID" value="XM_018993170.1"/>
</dbReference>
<evidence type="ECO:0000313" key="2">
    <source>
        <dbReference type="RefSeq" id="XP_018848715.1"/>
    </source>
</evidence>
<dbReference type="Gramene" id="Jr05_12800_p1">
    <property type="protein sequence ID" value="cds.Jr05_12800_p1"/>
    <property type="gene ID" value="Jr05_12800"/>
</dbReference>
<reference evidence="2" key="1">
    <citation type="submission" date="2025-08" db="UniProtKB">
        <authorList>
            <consortium name="RefSeq"/>
        </authorList>
    </citation>
    <scope>IDENTIFICATION</scope>
    <source>
        <tissue evidence="2">Leaves</tissue>
    </source>
</reference>